<evidence type="ECO:0000256" key="3">
    <source>
        <dbReference type="ARBA" id="ARBA00016113"/>
    </source>
</evidence>
<evidence type="ECO:0000256" key="4">
    <source>
        <dbReference type="ARBA" id="ARBA00022884"/>
    </source>
</evidence>
<evidence type="ECO:0000313" key="9">
    <source>
        <dbReference type="EMBL" id="HGU34358.1"/>
    </source>
</evidence>
<evidence type="ECO:0000256" key="5">
    <source>
        <dbReference type="ARBA" id="ARBA00023118"/>
    </source>
</evidence>
<dbReference type="PANTHER" id="PTHR38007">
    <property type="entry name" value="CRISPR SYSTEM CMS PROTEIN CSM5"/>
    <property type="match status" value="1"/>
</dbReference>
<dbReference type="EMBL" id="DSUH01000370">
    <property type="protein sequence ID" value="HGU34358.1"/>
    <property type="molecule type" value="Genomic_DNA"/>
</dbReference>
<name>A0A7C4W249_9BACT</name>
<dbReference type="Pfam" id="PF03787">
    <property type="entry name" value="RAMPs"/>
    <property type="match status" value="1"/>
</dbReference>
<dbReference type="AlphaFoldDB" id="A0A7C4W249"/>
<reference evidence="9" key="1">
    <citation type="journal article" date="2020" name="mSystems">
        <title>Genome- and Community-Level Interaction Insights into Carbon Utilization and Element Cycling Functions of Hydrothermarchaeota in Hydrothermal Sediment.</title>
        <authorList>
            <person name="Zhou Z."/>
            <person name="Liu Y."/>
            <person name="Xu W."/>
            <person name="Pan J."/>
            <person name="Luo Z.H."/>
            <person name="Li M."/>
        </authorList>
    </citation>
    <scope>NUCLEOTIDE SEQUENCE [LARGE SCALE GENOMIC DNA]</scope>
    <source>
        <strain evidence="9">SpSt-477</strain>
    </source>
</reference>
<protein>
    <recommendedName>
        <fullName evidence="3">CRISPR system Cms protein Csm5</fullName>
    </recommendedName>
    <alternativeName>
        <fullName evidence="6">CRISPR type III A-associated protein Csm5</fullName>
    </alternativeName>
</protein>
<feature type="domain" description="CRISPR type III-associated protein" evidence="8">
    <location>
        <begin position="18"/>
        <end position="128"/>
    </location>
</feature>
<comment type="caution">
    <text evidence="9">The sequence shown here is derived from an EMBL/GenBank/DDBJ whole genome shotgun (WGS) entry which is preliminary data.</text>
</comment>
<evidence type="ECO:0000256" key="2">
    <source>
        <dbReference type="ARBA" id="ARBA00006680"/>
    </source>
</evidence>
<gene>
    <name evidence="9" type="ORF">ENS29_16155</name>
</gene>
<evidence type="ECO:0000256" key="7">
    <source>
        <dbReference type="SAM" id="MobiDB-lite"/>
    </source>
</evidence>
<accession>A0A7C4W249</accession>
<evidence type="ECO:0000256" key="1">
    <source>
        <dbReference type="ARBA" id="ARBA00003088"/>
    </source>
</evidence>
<dbReference type="InterPro" id="IPR005537">
    <property type="entry name" value="RAMP_III_fam"/>
</dbReference>
<sequence length="519" mass="58298">MPEGGIAMTEASLTRTWKVTLLTPLHLGDGVKLQYNVDYMVQNGSIEVIDFDGLAEQLADTPQAINDLSKSIRLDQIVRDYKLTVPHLYTMKSTAGSSPKEIRSFLKNAYGEPYLAGSSLKGAIHTALWTGLDRTGLPRQRAANEKDYKAGFKKAVEHMGGKDPYHMFIRPLQISDSMGVVAQGNIVCEEIKFFNLQSGDAPGWKDFQTRKTIDDFKNAIGMHVETLRAGTELILQAHIDKLLAEDAVRDAAGITRCEEVTDFDRMAARIQAHSKYIAEREKAFFGRYHTASRDKAPIQSVVGFYEDLIQAIEKTSQNRGAFILRLAWGSGWRGMTGDWIGDEDMAFLREKGYVKLGKEGVEIFPKTRRLAIDPKNNTPSLPLGWVLVEPVEARSFRLKPIATMQQTATVEEPSAIAVKPQTPLTTQPEPPPAPIDPEVERQEQLERFQQRIQRATAFQAEVEHMIRVVQQTADHWLKREMAALLVKKAQSLPNKAYAKAQKDGKRWAKMIDELIREVP</sequence>
<feature type="region of interest" description="Disordered" evidence="7">
    <location>
        <begin position="413"/>
        <end position="437"/>
    </location>
</feature>
<evidence type="ECO:0000259" key="8">
    <source>
        <dbReference type="Pfam" id="PF03787"/>
    </source>
</evidence>
<dbReference type="PANTHER" id="PTHR38007:SF1">
    <property type="entry name" value="CRISPR SYSTEM CMS PROTEIN CSM5"/>
    <property type="match status" value="1"/>
</dbReference>
<proteinExistence type="inferred from homology"/>
<dbReference type="GO" id="GO:0051607">
    <property type="term" value="P:defense response to virus"/>
    <property type="evidence" value="ECO:0007669"/>
    <property type="project" value="UniProtKB-KW"/>
</dbReference>
<organism evidence="9">
    <name type="scientific">Desulfatirhabdium butyrativorans</name>
    <dbReference type="NCBI Taxonomy" id="340467"/>
    <lineage>
        <taxon>Bacteria</taxon>
        <taxon>Pseudomonadati</taxon>
        <taxon>Thermodesulfobacteriota</taxon>
        <taxon>Desulfobacteria</taxon>
        <taxon>Desulfobacterales</taxon>
        <taxon>Desulfatirhabdiaceae</taxon>
        <taxon>Desulfatirhabdium</taxon>
    </lineage>
</organism>
<evidence type="ECO:0000256" key="6">
    <source>
        <dbReference type="ARBA" id="ARBA00031720"/>
    </source>
</evidence>
<dbReference type="InterPro" id="IPR010173">
    <property type="entry name" value="CRISPR-assoc_Csm5"/>
</dbReference>
<comment type="similarity">
    <text evidence="2">Belongs to the CRISPR-associated Csm5 family.</text>
</comment>
<keyword evidence="4" id="KW-0694">RNA-binding</keyword>
<keyword evidence="5" id="KW-0051">Antiviral defense</keyword>
<comment type="function">
    <text evidence="1">This subunit might be involved in maturation of a crRNA intermediate to its mature form.</text>
</comment>
<dbReference type="GO" id="GO:0003723">
    <property type="term" value="F:RNA binding"/>
    <property type="evidence" value="ECO:0007669"/>
    <property type="project" value="UniProtKB-KW"/>
</dbReference>